<accession>A0AAV6KQ59</accession>
<dbReference type="Proteomes" id="UP000823749">
    <property type="component" value="Chromosome 4"/>
</dbReference>
<dbReference type="AlphaFoldDB" id="A0AAV6KQ59"/>
<dbReference type="GO" id="GO:0016567">
    <property type="term" value="P:protein ubiquitination"/>
    <property type="evidence" value="ECO:0007669"/>
    <property type="project" value="TreeGrafter"/>
</dbReference>
<feature type="region of interest" description="Disordered" evidence="5">
    <location>
        <begin position="58"/>
        <end position="80"/>
    </location>
</feature>
<gene>
    <name evidence="7" type="ORF">RHGRI_011986</name>
</gene>
<dbReference type="Gene3D" id="3.30.40.10">
    <property type="entry name" value="Zinc/RING finger domain, C3HC4 (zinc finger)"/>
    <property type="match status" value="1"/>
</dbReference>
<dbReference type="InterPro" id="IPR013083">
    <property type="entry name" value="Znf_RING/FYVE/PHD"/>
</dbReference>
<name>A0AAV6KQ59_9ERIC</name>
<evidence type="ECO:0000313" key="8">
    <source>
        <dbReference type="Proteomes" id="UP000823749"/>
    </source>
</evidence>
<feature type="compositionally biased region" description="Low complexity" evidence="5">
    <location>
        <begin position="59"/>
        <end position="75"/>
    </location>
</feature>
<dbReference type="GO" id="GO:0008270">
    <property type="term" value="F:zinc ion binding"/>
    <property type="evidence" value="ECO:0007669"/>
    <property type="project" value="UniProtKB-KW"/>
</dbReference>
<evidence type="ECO:0000313" key="7">
    <source>
        <dbReference type="EMBL" id="KAG5554307.1"/>
    </source>
</evidence>
<evidence type="ECO:0000256" key="4">
    <source>
        <dbReference type="PROSITE-ProRule" id="PRU00175"/>
    </source>
</evidence>
<reference evidence="7" key="1">
    <citation type="submission" date="2020-08" db="EMBL/GenBank/DDBJ databases">
        <title>Plant Genome Project.</title>
        <authorList>
            <person name="Zhang R.-G."/>
        </authorList>
    </citation>
    <scope>NUCLEOTIDE SEQUENCE</scope>
    <source>
        <strain evidence="7">WSP0</strain>
        <tissue evidence="7">Leaf</tissue>
    </source>
</reference>
<comment type="caution">
    <text evidence="7">The sequence shown here is derived from an EMBL/GenBank/DDBJ whole genome shotgun (WGS) entry which is preliminary data.</text>
</comment>
<dbReference type="PROSITE" id="PS50089">
    <property type="entry name" value="ZF_RING_2"/>
    <property type="match status" value="1"/>
</dbReference>
<dbReference type="EMBL" id="JACTNZ010000004">
    <property type="protein sequence ID" value="KAG5554307.1"/>
    <property type="molecule type" value="Genomic_DNA"/>
</dbReference>
<keyword evidence="2 4" id="KW-0863">Zinc-finger</keyword>
<organism evidence="7 8">
    <name type="scientific">Rhododendron griersonianum</name>
    <dbReference type="NCBI Taxonomy" id="479676"/>
    <lineage>
        <taxon>Eukaryota</taxon>
        <taxon>Viridiplantae</taxon>
        <taxon>Streptophyta</taxon>
        <taxon>Embryophyta</taxon>
        <taxon>Tracheophyta</taxon>
        <taxon>Spermatophyta</taxon>
        <taxon>Magnoliopsida</taxon>
        <taxon>eudicotyledons</taxon>
        <taxon>Gunneridae</taxon>
        <taxon>Pentapetalae</taxon>
        <taxon>asterids</taxon>
        <taxon>Ericales</taxon>
        <taxon>Ericaceae</taxon>
        <taxon>Ericoideae</taxon>
        <taxon>Rhodoreae</taxon>
        <taxon>Rhododendron</taxon>
    </lineage>
</organism>
<evidence type="ECO:0000259" key="6">
    <source>
        <dbReference type="PROSITE" id="PS50089"/>
    </source>
</evidence>
<dbReference type="InterPro" id="IPR001841">
    <property type="entry name" value="Znf_RING"/>
</dbReference>
<proteinExistence type="predicted"/>
<keyword evidence="3" id="KW-0862">Zinc</keyword>
<evidence type="ECO:0000256" key="5">
    <source>
        <dbReference type="SAM" id="MobiDB-lite"/>
    </source>
</evidence>
<protein>
    <recommendedName>
        <fullName evidence="6">RING-type domain-containing protein</fullName>
    </recommendedName>
</protein>
<dbReference type="SUPFAM" id="SSF57850">
    <property type="entry name" value="RING/U-box"/>
    <property type="match status" value="1"/>
</dbReference>
<evidence type="ECO:0000256" key="3">
    <source>
        <dbReference type="ARBA" id="ARBA00022833"/>
    </source>
</evidence>
<dbReference type="PANTHER" id="PTHR46858">
    <property type="entry name" value="OS05G0521000 PROTEIN"/>
    <property type="match status" value="1"/>
</dbReference>
<dbReference type="PANTHER" id="PTHR46858:SF7">
    <property type="entry name" value="RING-TYPE DOMAIN-CONTAINING PROTEIN"/>
    <property type="match status" value="1"/>
</dbReference>
<evidence type="ECO:0000256" key="1">
    <source>
        <dbReference type="ARBA" id="ARBA00022723"/>
    </source>
</evidence>
<keyword evidence="1" id="KW-0479">Metal-binding</keyword>
<dbReference type="Pfam" id="PF13920">
    <property type="entry name" value="zf-C3HC4_3"/>
    <property type="match status" value="1"/>
</dbReference>
<sequence length="153" mass="15886">MNYLLASAFPINTREPVAQARVVPATTPSSAEDLELAMAINASTQFAMQSRSPYVDVNPVSGASTSSGSQSGWVPSPLPSDPPVENAVLDGGASSSCVICLDAPVEGACIPCGHMVGCMSCLNEIKGKRSGVALCVVPRLTRLYVSMLVSRRS</sequence>
<evidence type="ECO:0000256" key="2">
    <source>
        <dbReference type="ARBA" id="ARBA00022771"/>
    </source>
</evidence>
<keyword evidence="8" id="KW-1185">Reference proteome</keyword>
<dbReference type="GO" id="GO:0061630">
    <property type="term" value="F:ubiquitin protein ligase activity"/>
    <property type="evidence" value="ECO:0007669"/>
    <property type="project" value="TreeGrafter"/>
</dbReference>
<feature type="domain" description="RING-type" evidence="6">
    <location>
        <begin position="97"/>
        <end position="139"/>
    </location>
</feature>